<dbReference type="SUPFAM" id="SSF100950">
    <property type="entry name" value="NagB/RpiA/CoA transferase-like"/>
    <property type="match status" value="1"/>
</dbReference>
<dbReference type="GO" id="GO:0035999">
    <property type="term" value="P:tetrahydrofolate interconversion"/>
    <property type="evidence" value="ECO:0007669"/>
    <property type="project" value="TreeGrafter"/>
</dbReference>
<keyword evidence="6" id="KW-0436">Ligase</keyword>
<dbReference type="RefSeq" id="WP_026066862.1">
    <property type="nucleotide sequence ID" value="NZ_CAIB01000160.1"/>
</dbReference>
<comment type="cofactor">
    <cofactor evidence="5">
        <name>Mg(2+)</name>
        <dbReference type="ChEBI" id="CHEBI:18420"/>
    </cofactor>
</comment>
<dbReference type="InterPro" id="IPR002698">
    <property type="entry name" value="FTHF_cligase"/>
</dbReference>
<dbReference type="Pfam" id="PF01812">
    <property type="entry name" value="5-FTHF_cyc-lig"/>
    <property type="match status" value="1"/>
</dbReference>
<feature type="binding site" evidence="4">
    <location>
        <position position="49"/>
    </location>
    <ligand>
        <name>substrate</name>
    </ligand>
</feature>
<keyword evidence="3 4" id="KW-0067">ATP-binding</keyword>
<dbReference type="PIRSF" id="PIRSF006806">
    <property type="entry name" value="FTHF_cligase"/>
    <property type="match status" value="1"/>
</dbReference>
<keyword evidence="2 4" id="KW-0547">Nucleotide-binding</keyword>
<dbReference type="GO" id="GO:0005524">
    <property type="term" value="F:ATP binding"/>
    <property type="evidence" value="ECO:0007669"/>
    <property type="project" value="UniProtKB-KW"/>
</dbReference>
<reference evidence="6 7" key="1">
    <citation type="submission" date="2018-06" db="EMBL/GenBank/DDBJ databases">
        <authorList>
            <consortium name="Pathogen Informatics"/>
            <person name="Doyle S."/>
        </authorList>
    </citation>
    <scope>NUCLEOTIDE SEQUENCE [LARGE SCALE GENOMIC DNA]</scope>
    <source>
        <strain evidence="7">NCTC 11048</strain>
    </source>
</reference>
<dbReference type="NCBIfam" id="TIGR02727">
    <property type="entry name" value="MTHFS_bact"/>
    <property type="match status" value="1"/>
</dbReference>
<dbReference type="GO" id="GO:0009396">
    <property type="term" value="P:folic acid-containing compound biosynthetic process"/>
    <property type="evidence" value="ECO:0007669"/>
    <property type="project" value="TreeGrafter"/>
</dbReference>
<dbReference type="PANTHER" id="PTHR23407">
    <property type="entry name" value="ATPASE INHIBITOR/5-FORMYLTETRAHYDROFOLATE CYCLO-LIGASE"/>
    <property type="match status" value="1"/>
</dbReference>
<dbReference type="EMBL" id="UHDP01000003">
    <property type="protein sequence ID" value="SUM46655.1"/>
    <property type="molecule type" value="Genomic_DNA"/>
</dbReference>
<comment type="similarity">
    <text evidence="1 5">Belongs to the 5-formyltetrahydrofolate cyclo-ligase family.</text>
</comment>
<evidence type="ECO:0000313" key="6">
    <source>
        <dbReference type="EMBL" id="SUM46655.1"/>
    </source>
</evidence>
<comment type="catalytic activity">
    <reaction evidence="5">
        <text>(6S)-5-formyl-5,6,7,8-tetrahydrofolate + ATP = (6R)-5,10-methenyltetrahydrofolate + ADP + phosphate</text>
        <dbReference type="Rhea" id="RHEA:10488"/>
        <dbReference type="ChEBI" id="CHEBI:30616"/>
        <dbReference type="ChEBI" id="CHEBI:43474"/>
        <dbReference type="ChEBI" id="CHEBI:57455"/>
        <dbReference type="ChEBI" id="CHEBI:57457"/>
        <dbReference type="ChEBI" id="CHEBI:456216"/>
        <dbReference type="EC" id="6.3.3.2"/>
    </reaction>
</comment>
<evidence type="ECO:0000256" key="5">
    <source>
        <dbReference type="RuleBase" id="RU361279"/>
    </source>
</evidence>
<feature type="binding site" evidence="4">
    <location>
        <begin position="3"/>
        <end position="7"/>
    </location>
    <ligand>
        <name>ATP</name>
        <dbReference type="ChEBI" id="CHEBI:30616"/>
    </ligand>
</feature>
<dbReference type="GO" id="GO:0046872">
    <property type="term" value="F:metal ion binding"/>
    <property type="evidence" value="ECO:0007669"/>
    <property type="project" value="UniProtKB-KW"/>
</dbReference>
<feature type="binding site" evidence="4">
    <location>
        <position position="54"/>
    </location>
    <ligand>
        <name>substrate</name>
    </ligand>
</feature>
<sequence>MTKKALRQATLQKMKMLQTEQKKKADRWLFEQLIQHPKYQQAKHLGLVLSMSHEVETDPIIRHAIKEGKQVYVPTTDYEQKAMVFQQFTTFDQLATDDKGIRYIQVESPVKNNLDLVIVPGVVFNNEGYRIGYGGGYFDRYLSTYEPTNLSLIYDIQLSEIANIEPHDYPVSELIIAKT</sequence>
<keyword evidence="7" id="KW-1185">Reference proteome</keyword>
<gene>
    <name evidence="6" type="primary">yqgN</name>
    <name evidence="6" type="ORF">NCTC11048_01716</name>
</gene>
<dbReference type="STRING" id="1141106.GCA_000308095_01128"/>
<proteinExistence type="inferred from homology"/>
<evidence type="ECO:0000256" key="4">
    <source>
        <dbReference type="PIRSR" id="PIRSR006806-1"/>
    </source>
</evidence>
<dbReference type="InterPro" id="IPR024185">
    <property type="entry name" value="FTHF_cligase-like_sf"/>
</dbReference>
<evidence type="ECO:0000313" key="7">
    <source>
        <dbReference type="Proteomes" id="UP000255549"/>
    </source>
</evidence>
<dbReference type="InterPro" id="IPR037171">
    <property type="entry name" value="NagB/RpiA_transferase-like"/>
</dbReference>
<accession>A0A380G6G9</accession>
<dbReference type="OrthoDB" id="9801938at2"/>
<organism evidence="6 7">
    <name type="scientific">Staphylococcus intermedius NCTC 11048</name>
    <dbReference type="NCBI Taxonomy" id="1141106"/>
    <lineage>
        <taxon>Bacteria</taxon>
        <taxon>Bacillati</taxon>
        <taxon>Bacillota</taxon>
        <taxon>Bacilli</taxon>
        <taxon>Bacillales</taxon>
        <taxon>Staphylococcaceae</taxon>
        <taxon>Staphylococcus</taxon>
        <taxon>Staphylococcus intermedius group</taxon>
    </lineage>
</organism>
<dbReference type="PANTHER" id="PTHR23407:SF1">
    <property type="entry name" value="5-FORMYLTETRAHYDROFOLATE CYCLO-LIGASE"/>
    <property type="match status" value="1"/>
</dbReference>
<dbReference type="Gene3D" id="3.40.50.10420">
    <property type="entry name" value="NagB/RpiA/CoA transferase-like"/>
    <property type="match status" value="1"/>
</dbReference>
<evidence type="ECO:0000256" key="2">
    <source>
        <dbReference type="ARBA" id="ARBA00022741"/>
    </source>
</evidence>
<dbReference type="EC" id="6.3.3.2" evidence="5"/>
<keyword evidence="5" id="KW-0479">Metal-binding</keyword>
<keyword evidence="5" id="KW-0460">Magnesium</keyword>
<dbReference type="GO" id="GO:0030272">
    <property type="term" value="F:5-formyltetrahydrofolate cyclo-ligase activity"/>
    <property type="evidence" value="ECO:0007669"/>
    <property type="project" value="UniProtKB-EC"/>
</dbReference>
<dbReference type="AlphaFoldDB" id="A0A380G6G9"/>
<protein>
    <recommendedName>
        <fullName evidence="5">5-formyltetrahydrofolate cyclo-ligase</fullName>
        <ecNumber evidence="5">6.3.3.2</ecNumber>
    </recommendedName>
</protein>
<evidence type="ECO:0000256" key="1">
    <source>
        <dbReference type="ARBA" id="ARBA00010638"/>
    </source>
</evidence>
<name>A0A380G6G9_STAIN</name>
<evidence type="ECO:0000256" key="3">
    <source>
        <dbReference type="ARBA" id="ARBA00022840"/>
    </source>
</evidence>
<dbReference type="Proteomes" id="UP000255549">
    <property type="component" value="Unassembled WGS sequence"/>
</dbReference>